<dbReference type="KEGG" id="sii:LD85_0395"/>
<evidence type="ECO:0000313" key="2">
    <source>
        <dbReference type="Proteomes" id="UP000001404"/>
    </source>
</evidence>
<name>D2PFY7_SACI9</name>
<dbReference type="Proteomes" id="UP000001404">
    <property type="component" value="Chromosome"/>
</dbReference>
<dbReference type="EMBL" id="CP001731">
    <property type="protein sequence ID" value="ADB86181.1"/>
    <property type="molecule type" value="Genomic_DNA"/>
</dbReference>
<reference evidence="2" key="1">
    <citation type="journal article" date="2009" name="Proc. Natl. Acad. Sci. U.S.A.">
        <title>Biogeography of the Sulfolobus islandicus pan-genome.</title>
        <authorList>
            <person name="Reno M.L."/>
            <person name="Held N.L."/>
            <person name="Fields C.J."/>
            <person name="Burke P.V."/>
            <person name="Whitaker R.J."/>
        </authorList>
    </citation>
    <scope>NUCLEOTIDE SEQUENCE [LARGE SCALE GENOMIC DNA]</scope>
    <source>
        <strain evidence="2">L.D.8.5 / Lassen #2</strain>
    </source>
</reference>
<dbReference type="InterPro" id="IPR023393">
    <property type="entry name" value="START-like_dom_sf"/>
</dbReference>
<sequence length="45" mass="5324">MDKDFNISLCFLNAKLIKSRINDFRSKASELIRLERIKRKNLTSP</sequence>
<dbReference type="Gene3D" id="3.30.530.20">
    <property type="match status" value="1"/>
</dbReference>
<gene>
    <name evidence="1" type="ordered locus">LD85_0395</name>
</gene>
<dbReference type="HOGENOM" id="CLU_3194662_0_0_2"/>
<evidence type="ECO:0000313" key="1">
    <source>
        <dbReference type="EMBL" id="ADB86181.1"/>
    </source>
</evidence>
<accession>D2PFY7</accession>
<proteinExistence type="predicted"/>
<dbReference type="AlphaFoldDB" id="D2PFY7"/>
<organism evidence="1 2">
    <name type="scientific">Saccharolobus islandicus (strain L.D.8.5 / Lassen #2)</name>
    <name type="common">Sulfolobus islandicus</name>
    <dbReference type="NCBI Taxonomy" id="425944"/>
    <lineage>
        <taxon>Archaea</taxon>
        <taxon>Thermoproteota</taxon>
        <taxon>Thermoprotei</taxon>
        <taxon>Sulfolobales</taxon>
        <taxon>Sulfolobaceae</taxon>
        <taxon>Saccharolobus</taxon>
    </lineage>
</organism>
<protein>
    <submittedName>
        <fullName evidence="1">Uncharacterized protein</fullName>
    </submittedName>
</protein>